<dbReference type="HOGENOM" id="CLU_993812_0_0_1"/>
<feature type="domain" description="Protein phosphatase 1 regulatory subunit 35 C-terminal" evidence="6">
    <location>
        <begin position="30"/>
        <end position="162"/>
    </location>
</feature>
<dbReference type="PANTHER" id="PTHR28625:SF1">
    <property type="entry name" value="PROTEIN PHOSPHATASE 1 REGULATORY SUBUNIT 35"/>
    <property type="match status" value="1"/>
</dbReference>
<dbReference type="EMBL" id="AGCU01029964">
    <property type="status" value="NOT_ANNOTATED_CDS"/>
    <property type="molecule type" value="Genomic_DNA"/>
</dbReference>
<reference evidence="7" key="4">
    <citation type="submission" date="2025-09" db="UniProtKB">
        <authorList>
            <consortium name="Ensembl"/>
        </authorList>
    </citation>
    <scope>IDENTIFICATION</scope>
</reference>
<sequence length="280" mass="29310">MGLGRCGAWTEMGFGALAGDPPPSSNLAAPELHSSLALGREVQAAAHEAFDAHRAAQDLLATSFVVRCNVEEKAATAMNIPREQQLYQGLVSLQVPAEEVLSCAIQEKLSLVQTQPEPRKEPDLEGPDLLMFYEPLELFAETPYLSVEGLPPLRLQPPPHPPPRLHLPDVPPAAAVGCLRMPAGIVVEARQRAGGGGRADGAAGTEFERVGPASGAAGDGGPGMAALPGPARRHVYCAQRPHGSSRAVNATVLHGAGSCRRLDSLLPLPTPRAQSSLVLP</sequence>
<feature type="region of interest" description="Disordered" evidence="5">
    <location>
        <begin position="195"/>
        <end position="227"/>
    </location>
</feature>
<reference evidence="7" key="3">
    <citation type="submission" date="2025-08" db="UniProtKB">
        <authorList>
            <consortium name="Ensembl"/>
        </authorList>
    </citation>
    <scope>IDENTIFICATION</scope>
</reference>
<dbReference type="GO" id="GO:0005814">
    <property type="term" value="C:centriole"/>
    <property type="evidence" value="ECO:0007669"/>
    <property type="project" value="UniProtKB-SubCell"/>
</dbReference>
<evidence type="ECO:0000256" key="3">
    <source>
        <dbReference type="ARBA" id="ARBA00023212"/>
    </source>
</evidence>
<accession>K7FIG8</accession>
<evidence type="ECO:0000313" key="7">
    <source>
        <dbReference type="Ensembl" id="ENSPSIP00000007828.1"/>
    </source>
</evidence>
<dbReference type="InterPro" id="IPR033590">
    <property type="entry name" value="PPP1R35"/>
</dbReference>
<reference evidence="8" key="1">
    <citation type="submission" date="2011-10" db="EMBL/GenBank/DDBJ databases">
        <authorList>
            <consortium name="Soft-shell Turtle Genome Consortium"/>
        </authorList>
    </citation>
    <scope>NUCLEOTIDE SEQUENCE [LARGE SCALE GENOMIC DNA]</scope>
    <source>
        <strain evidence="8">Daiwa-1</strain>
    </source>
</reference>
<keyword evidence="3" id="KW-0206">Cytoskeleton</keyword>
<organism evidence="7 8">
    <name type="scientific">Pelodiscus sinensis</name>
    <name type="common">Chinese softshell turtle</name>
    <name type="synonym">Trionyx sinensis</name>
    <dbReference type="NCBI Taxonomy" id="13735"/>
    <lineage>
        <taxon>Eukaryota</taxon>
        <taxon>Metazoa</taxon>
        <taxon>Chordata</taxon>
        <taxon>Craniata</taxon>
        <taxon>Vertebrata</taxon>
        <taxon>Euteleostomi</taxon>
        <taxon>Archelosauria</taxon>
        <taxon>Testudinata</taxon>
        <taxon>Testudines</taxon>
        <taxon>Cryptodira</taxon>
        <taxon>Trionychia</taxon>
        <taxon>Trionychidae</taxon>
        <taxon>Pelodiscus</taxon>
    </lineage>
</organism>
<dbReference type="Proteomes" id="UP000007267">
    <property type="component" value="Unassembled WGS sequence"/>
</dbReference>
<evidence type="ECO:0000256" key="5">
    <source>
        <dbReference type="SAM" id="MobiDB-lite"/>
    </source>
</evidence>
<evidence type="ECO:0000259" key="6">
    <source>
        <dbReference type="Pfam" id="PF15503"/>
    </source>
</evidence>
<proteinExistence type="inferred from homology"/>
<comment type="similarity">
    <text evidence="4">Belongs to the PPP1R35 family.</text>
</comment>
<dbReference type="GO" id="GO:0019902">
    <property type="term" value="F:phosphatase binding"/>
    <property type="evidence" value="ECO:0007669"/>
    <property type="project" value="InterPro"/>
</dbReference>
<evidence type="ECO:0000313" key="8">
    <source>
        <dbReference type="Proteomes" id="UP000007267"/>
    </source>
</evidence>
<dbReference type="PANTHER" id="PTHR28625">
    <property type="entry name" value="PROTEIN PHOSPHATASE 1 REGULATORY SUBUNIT 35"/>
    <property type="match status" value="1"/>
</dbReference>
<evidence type="ECO:0000256" key="2">
    <source>
        <dbReference type="ARBA" id="ARBA00022490"/>
    </source>
</evidence>
<protein>
    <submittedName>
        <fullName evidence="7">Protein phosphatase 1 regulatory subunit 35</fullName>
    </submittedName>
</protein>
<dbReference type="Pfam" id="PF15503">
    <property type="entry name" value="PPP1R35_C"/>
    <property type="match status" value="1"/>
</dbReference>
<comment type="subcellular location">
    <subcellularLocation>
        <location evidence="1">Cytoplasm</location>
        <location evidence="1">Cytoskeleton</location>
        <location evidence="1">Microtubule organizing center</location>
        <location evidence="1">Centrosome</location>
        <location evidence="1">Centriole</location>
    </subcellularLocation>
</comment>
<dbReference type="STRING" id="13735.ENSPSIP00000007828"/>
<dbReference type="InterPro" id="IPR029135">
    <property type="entry name" value="PPP1R35_C"/>
</dbReference>
<dbReference type="GeneTree" id="ENSGT00390000004198"/>
<evidence type="ECO:0000256" key="4">
    <source>
        <dbReference type="ARBA" id="ARBA00029452"/>
    </source>
</evidence>
<keyword evidence="2" id="KW-0963">Cytoplasm</keyword>
<dbReference type="AlphaFoldDB" id="K7FIG8"/>
<evidence type="ECO:0000256" key="1">
    <source>
        <dbReference type="ARBA" id="ARBA00004114"/>
    </source>
</evidence>
<reference evidence="8" key="2">
    <citation type="journal article" date="2013" name="Nat. Genet.">
        <title>The draft genomes of soft-shell turtle and green sea turtle yield insights into the development and evolution of the turtle-specific body plan.</title>
        <authorList>
            <person name="Wang Z."/>
            <person name="Pascual-Anaya J."/>
            <person name="Zadissa A."/>
            <person name="Li W."/>
            <person name="Niimura Y."/>
            <person name="Huang Z."/>
            <person name="Li C."/>
            <person name="White S."/>
            <person name="Xiong Z."/>
            <person name="Fang D."/>
            <person name="Wang B."/>
            <person name="Ming Y."/>
            <person name="Chen Y."/>
            <person name="Zheng Y."/>
            <person name="Kuraku S."/>
            <person name="Pignatelli M."/>
            <person name="Herrero J."/>
            <person name="Beal K."/>
            <person name="Nozawa M."/>
            <person name="Li Q."/>
            <person name="Wang J."/>
            <person name="Zhang H."/>
            <person name="Yu L."/>
            <person name="Shigenobu S."/>
            <person name="Wang J."/>
            <person name="Liu J."/>
            <person name="Flicek P."/>
            <person name="Searle S."/>
            <person name="Wang J."/>
            <person name="Kuratani S."/>
            <person name="Yin Y."/>
            <person name="Aken B."/>
            <person name="Zhang G."/>
            <person name="Irie N."/>
        </authorList>
    </citation>
    <scope>NUCLEOTIDE SEQUENCE [LARGE SCALE GENOMIC DNA]</scope>
    <source>
        <strain evidence="8">Daiwa-1</strain>
    </source>
</reference>
<dbReference type="GO" id="GO:1903724">
    <property type="term" value="P:positive regulation of centriole elongation"/>
    <property type="evidence" value="ECO:0007669"/>
    <property type="project" value="TreeGrafter"/>
</dbReference>
<keyword evidence="8" id="KW-1185">Reference proteome</keyword>
<name>K7FIG8_PELSI</name>
<dbReference type="Ensembl" id="ENSPSIT00000007869.1">
    <property type="protein sequence ID" value="ENSPSIP00000007828.1"/>
    <property type="gene ID" value="ENSPSIG00000007205.1"/>
</dbReference>
<dbReference type="eggNOG" id="ENOG502S5MS">
    <property type="taxonomic scope" value="Eukaryota"/>
</dbReference>
<dbReference type="GO" id="GO:0045724">
    <property type="term" value="P:positive regulation of cilium assembly"/>
    <property type="evidence" value="ECO:0007669"/>
    <property type="project" value="TreeGrafter"/>
</dbReference>